<dbReference type="InterPro" id="IPR007016">
    <property type="entry name" value="O-antigen_ligase-rel_domated"/>
</dbReference>
<evidence type="ECO:0000313" key="8">
    <source>
        <dbReference type="Proteomes" id="UP000177457"/>
    </source>
</evidence>
<organism evidence="7 8">
    <name type="scientific">Candidatus Magasanikbacteria bacterium RIFCSPHIGHO2_02_FULL_51_14</name>
    <dbReference type="NCBI Taxonomy" id="1798683"/>
    <lineage>
        <taxon>Bacteria</taxon>
        <taxon>Candidatus Magasanikiibacteriota</taxon>
    </lineage>
</organism>
<keyword evidence="2 5" id="KW-0812">Transmembrane</keyword>
<evidence type="ECO:0000256" key="4">
    <source>
        <dbReference type="ARBA" id="ARBA00023136"/>
    </source>
</evidence>
<proteinExistence type="predicted"/>
<dbReference type="Proteomes" id="UP000177457">
    <property type="component" value="Unassembled WGS sequence"/>
</dbReference>
<feature type="transmembrane region" description="Helical" evidence="5">
    <location>
        <begin position="146"/>
        <end position="172"/>
    </location>
</feature>
<evidence type="ECO:0000256" key="3">
    <source>
        <dbReference type="ARBA" id="ARBA00022989"/>
    </source>
</evidence>
<comment type="caution">
    <text evidence="7">The sequence shown here is derived from an EMBL/GenBank/DDBJ whole genome shotgun (WGS) entry which is preliminary data.</text>
</comment>
<feature type="transmembrane region" description="Helical" evidence="5">
    <location>
        <begin position="383"/>
        <end position="412"/>
    </location>
</feature>
<evidence type="ECO:0000256" key="5">
    <source>
        <dbReference type="SAM" id="Phobius"/>
    </source>
</evidence>
<dbReference type="Pfam" id="PF04932">
    <property type="entry name" value="Wzy_C"/>
    <property type="match status" value="1"/>
</dbReference>
<evidence type="ECO:0000313" key="7">
    <source>
        <dbReference type="EMBL" id="OGH73847.1"/>
    </source>
</evidence>
<feature type="transmembrane region" description="Helical" evidence="5">
    <location>
        <begin position="79"/>
        <end position="96"/>
    </location>
</feature>
<accession>A0A1F6MQD0</accession>
<comment type="subcellular location">
    <subcellularLocation>
        <location evidence="1">Membrane</location>
        <topology evidence="1">Multi-pass membrane protein</topology>
    </subcellularLocation>
</comment>
<feature type="transmembrane region" description="Helical" evidence="5">
    <location>
        <begin position="295"/>
        <end position="312"/>
    </location>
</feature>
<evidence type="ECO:0000259" key="6">
    <source>
        <dbReference type="Pfam" id="PF04932"/>
    </source>
</evidence>
<dbReference type="InterPro" id="IPR036259">
    <property type="entry name" value="MFS_trans_sf"/>
</dbReference>
<feature type="transmembrane region" description="Helical" evidence="5">
    <location>
        <begin position="272"/>
        <end position="288"/>
    </location>
</feature>
<evidence type="ECO:0000256" key="2">
    <source>
        <dbReference type="ARBA" id="ARBA00022692"/>
    </source>
</evidence>
<evidence type="ECO:0000256" key="1">
    <source>
        <dbReference type="ARBA" id="ARBA00004141"/>
    </source>
</evidence>
<keyword evidence="3 5" id="KW-1133">Transmembrane helix</keyword>
<keyword evidence="4 5" id="KW-0472">Membrane</keyword>
<feature type="transmembrane region" description="Helical" evidence="5">
    <location>
        <begin position="457"/>
        <end position="476"/>
    </location>
</feature>
<feature type="transmembrane region" description="Helical" evidence="5">
    <location>
        <begin position="35"/>
        <end position="59"/>
    </location>
</feature>
<sequence length="485" mass="55331">MIIFLLVFFLLFALITRFRFNWALFLLFLLLPTYLIRFHIGPLPTTMLEVMVWIILAVWIIKKFQISNFRFQISQNKQLFIWSSIFLIGATINIFTSVDLRAAAGEWKAFYVEPILMFLVLITTLKKDTRYKMQDTKKPPVSSFQFPVSHGVNVIFFALVLTGLATSVLAIYQHYTGFLVPYAFWENQNTFRVTAWYGYPNAVGLFLAPVVPLALYLVLQSFGELKKIQRYKIQDTRYKQIQNVKLRHYLFLVSCFLFLLTAPLAIFYAKSTGALVGLAAGVGLLLLFNRKTRWPAIIIGLVGLVGLVGLPSNNPVKQELFFADRSGQIRLAIWRETFDFLKDRPILGAGLASYEERIAPYHTTVNGEGIEIFHHPHNIFLTVWVNIGLLGLAGFLGIIVWFYTAGVLRITYHVSRITEQEKKSPITDHRSPITLTPFLLSAMTVILVAGLVDSPYIKNDLAILFWLLPALMILSVDKKDNLLVH</sequence>
<feature type="transmembrane region" description="Helical" evidence="5">
    <location>
        <begin position="108"/>
        <end position="125"/>
    </location>
</feature>
<dbReference type="SUPFAM" id="SSF103473">
    <property type="entry name" value="MFS general substrate transporter"/>
    <property type="match status" value="1"/>
</dbReference>
<dbReference type="EMBL" id="MFQE01000012">
    <property type="protein sequence ID" value="OGH73847.1"/>
    <property type="molecule type" value="Genomic_DNA"/>
</dbReference>
<protein>
    <recommendedName>
        <fullName evidence="6">O-antigen ligase-related domain-containing protein</fullName>
    </recommendedName>
</protein>
<name>A0A1F6MQD0_9BACT</name>
<dbReference type="GO" id="GO:0016020">
    <property type="term" value="C:membrane"/>
    <property type="evidence" value="ECO:0007669"/>
    <property type="project" value="UniProtKB-SubCell"/>
</dbReference>
<feature type="transmembrane region" description="Helical" evidence="5">
    <location>
        <begin position="433"/>
        <end position="451"/>
    </location>
</feature>
<dbReference type="InterPro" id="IPR051533">
    <property type="entry name" value="WaaL-like"/>
</dbReference>
<dbReference type="AlphaFoldDB" id="A0A1F6MQD0"/>
<feature type="transmembrane region" description="Helical" evidence="5">
    <location>
        <begin position="202"/>
        <end position="225"/>
    </location>
</feature>
<dbReference type="PANTHER" id="PTHR37422:SF17">
    <property type="entry name" value="O-ANTIGEN LIGASE"/>
    <property type="match status" value="1"/>
</dbReference>
<dbReference type="PANTHER" id="PTHR37422">
    <property type="entry name" value="TEICHURONIC ACID BIOSYNTHESIS PROTEIN TUAE"/>
    <property type="match status" value="1"/>
</dbReference>
<feature type="domain" description="O-antigen ligase-related" evidence="6">
    <location>
        <begin position="258"/>
        <end position="396"/>
    </location>
</feature>
<gene>
    <name evidence="7" type="ORF">A3C90_02120</name>
</gene>
<dbReference type="STRING" id="1798683.A3C90_02120"/>
<reference evidence="7 8" key="1">
    <citation type="journal article" date="2016" name="Nat. Commun.">
        <title>Thousands of microbial genomes shed light on interconnected biogeochemical processes in an aquifer system.</title>
        <authorList>
            <person name="Anantharaman K."/>
            <person name="Brown C.T."/>
            <person name="Hug L.A."/>
            <person name="Sharon I."/>
            <person name="Castelle C.J."/>
            <person name="Probst A.J."/>
            <person name="Thomas B.C."/>
            <person name="Singh A."/>
            <person name="Wilkins M.J."/>
            <person name="Karaoz U."/>
            <person name="Brodie E.L."/>
            <person name="Williams K.H."/>
            <person name="Hubbard S.S."/>
            <person name="Banfield J.F."/>
        </authorList>
    </citation>
    <scope>NUCLEOTIDE SEQUENCE [LARGE SCALE GENOMIC DNA]</scope>
</reference>
<feature type="transmembrane region" description="Helical" evidence="5">
    <location>
        <begin position="246"/>
        <end position="266"/>
    </location>
</feature>